<dbReference type="PANTHER" id="PTHR23321:SF26">
    <property type="entry name" value="SMALL RIBOSOMAL SUBUNIT PROTEIN US15M"/>
    <property type="match status" value="1"/>
</dbReference>
<evidence type="ECO:0000313" key="5">
    <source>
        <dbReference type="Proteomes" id="UP000198372"/>
    </source>
</evidence>
<name>A0A238FNM4_9BASI</name>
<keyword evidence="5" id="KW-1185">Reference proteome</keyword>
<dbReference type="PANTHER" id="PTHR23321">
    <property type="entry name" value="RIBOSOMAL PROTEIN S15, BACTERIAL AND ORGANELLAR"/>
    <property type="match status" value="1"/>
</dbReference>
<sequence length="324" mass="36134">MFARIAIRNARVLTTSPSLASTSTSTYPSSSVLLPSPCPLFSPSHSFSTSATPLESKRLRKARLVRKAHIEKKAQLVQSHQQHQPDPVLGYNKITGTALWEGCLLKRTLLEREQLWEGVKSIGVEGEHDAVEAGTTTTTTPNPPRHYNFGLSSQDVELLSQTLPNVSMMRDVVASSGPLASDELNEQRLARAEQRELDKKHKLMRILDLGNAGSKGIQVENVRRIVKVFGKDERDTGRPEVIAAILTARIHSLLTHLIAQPRDVHNRRSLRTMIQDRVKVLKYLKVKDVRRYEECLLNIGVEPRAVEGEVVITKAALRGLIRGE</sequence>
<organism evidence="4 5">
    <name type="scientific">Microbotryum intermedium</name>
    <dbReference type="NCBI Taxonomy" id="269621"/>
    <lineage>
        <taxon>Eukaryota</taxon>
        <taxon>Fungi</taxon>
        <taxon>Dikarya</taxon>
        <taxon>Basidiomycota</taxon>
        <taxon>Pucciniomycotina</taxon>
        <taxon>Microbotryomycetes</taxon>
        <taxon>Microbotryales</taxon>
        <taxon>Microbotryaceae</taxon>
        <taxon>Microbotryum</taxon>
    </lineage>
</organism>
<proteinExistence type="inferred from homology"/>
<evidence type="ECO:0000256" key="1">
    <source>
        <dbReference type="ARBA" id="ARBA00008434"/>
    </source>
</evidence>
<reference evidence="5" key="1">
    <citation type="submission" date="2016-09" db="EMBL/GenBank/DDBJ databases">
        <authorList>
            <person name="Jeantristanb JTB J.-T."/>
            <person name="Ricardo R."/>
        </authorList>
    </citation>
    <scope>NUCLEOTIDE SEQUENCE [LARGE SCALE GENOMIC DNA]</scope>
</reference>
<comment type="similarity">
    <text evidence="1">Belongs to the universal ribosomal protein uS15 family.</text>
</comment>
<dbReference type="SUPFAM" id="SSF47060">
    <property type="entry name" value="S15/NS1 RNA-binding domain"/>
    <property type="match status" value="1"/>
</dbReference>
<dbReference type="InterPro" id="IPR000589">
    <property type="entry name" value="Ribosomal_uS15"/>
</dbReference>
<dbReference type="NCBIfam" id="TIGR00952">
    <property type="entry name" value="S15_bact"/>
    <property type="match status" value="1"/>
</dbReference>
<dbReference type="HAMAP" id="MF_01343_B">
    <property type="entry name" value="Ribosomal_uS15_B"/>
    <property type="match status" value="1"/>
</dbReference>
<dbReference type="STRING" id="269621.A0A238FNM4"/>
<dbReference type="SMART" id="SM01387">
    <property type="entry name" value="Ribosomal_S15"/>
    <property type="match status" value="1"/>
</dbReference>
<dbReference type="Gene3D" id="1.10.287.10">
    <property type="entry name" value="S15/NS1, RNA-binding"/>
    <property type="match status" value="1"/>
</dbReference>
<dbReference type="AlphaFoldDB" id="A0A238FNM4"/>
<dbReference type="Proteomes" id="UP000198372">
    <property type="component" value="Unassembled WGS sequence"/>
</dbReference>
<dbReference type="GO" id="GO:0005737">
    <property type="term" value="C:cytoplasm"/>
    <property type="evidence" value="ECO:0007669"/>
    <property type="project" value="UniProtKB-ARBA"/>
</dbReference>
<dbReference type="Pfam" id="PF00312">
    <property type="entry name" value="Ribosomal_S15"/>
    <property type="match status" value="1"/>
</dbReference>
<dbReference type="OrthoDB" id="441444at2759"/>
<protein>
    <submittedName>
        <fullName evidence="4">BQ2448_4223 protein</fullName>
    </submittedName>
</protein>
<evidence type="ECO:0000256" key="2">
    <source>
        <dbReference type="ARBA" id="ARBA00022980"/>
    </source>
</evidence>
<evidence type="ECO:0000256" key="3">
    <source>
        <dbReference type="ARBA" id="ARBA00023274"/>
    </source>
</evidence>
<gene>
    <name evidence="4" type="ORF">BQ2448_4223</name>
</gene>
<dbReference type="InterPro" id="IPR005290">
    <property type="entry name" value="Ribosomal_uS15_bac-type"/>
</dbReference>
<dbReference type="GO" id="GO:0003735">
    <property type="term" value="F:structural constituent of ribosome"/>
    <property type="evidence" value="ECO:0007669"/>
    <property type="project" value="InterPro"/>
</dbReference>
<keyword evidence="3" id="KW-0687">Ribonucleoprotein</keyword>
<dbReference type="GO" id="GO:0005840">
    <property type="term" value="C:ribosome"/>
    <property type="evidence" value="ECO:0007669"/>
    <property type="project" value="UniProtKB-KW"/>
</dbReference>
<dbReference type="EMBL" id="FMSP01000009">
    <property type="protein sequence ID" value="SCV72686.1"/>
    <property type="molecule type" value="Genomic_DNA"/>
</dbReference>
<dbReference type="GO" id="GO:1990904">
    <property type="term" value="C:ribonucleoprotein complex"/>
    <property type="evidence" value="ECO:0007669"/>
    <property type="project" value="UniProtKB-KW"/>
</dbReference>
<dbReference type="InterPro" id="IPR009068">
    <property type="entry name" value="uS15_NS1_RNA-bd_sf"/>
</dbReference>
<dbReference type="PROSITE" id="PS00362">
    <property type="entry name" value="RIBOSOMAL_S15"/>
    <property type="match status" value="1"/>
</dbReference>
<evidence type="ECO:0000313" key="4">
    <source>
        <dbReference type="EMBL" id="SCV72686.1"/>
    </source>
</evidence>
<dbReference type="CDD" id="cd00677">
    <property type="entry name" value="S15_NS1_EPRS_RNA-bind"/>
    <property type="match status" value="1"/>
</dbReference>
<accession>A0A238FNM4</accession>
<dbReference type="GO" id="GO:0006412">
    <property type="term" value="P:translation"/>
    <property type="evidence" value="ECO:0007669"/>
    <property type="project" value="InterPro"/>
</dbReference>
<keyword evidence="2" id="KW-0689">Ribosomal protein</keyword>